<keyword evidence="1" id="KW-1133">Transmembrane helix</keyword>
<dbReference type="Proteomes" id="UP000681414">
    <property type="component" value="Unassembled WGS sequence"/>
</dbReference>
<feature type="transmembrane region" description="Helical" evidence="1">
    <location>
        <begin position="176"/>
        <end position="198"/>
    </location>
</feature>
<evidence type="ECO:0008006" key="4">
    <source>
        <dbReference type="Google" id="ProtNLM"/>
    </source>
</evidence>
<comment type="caution">
    <text evidence="2">The sequence shown here is derived from an EMBL/GenBank/DDBJ whole genome shotgun (WGS) entry which is preliminary data.</text>
</comment>
<accession>A0A942TEY9</accession>
<feature type="transmembrane region" description="Helical" evidence="1">
    <location>
        <begin position="12"/>
        <end position="36"/>
    </location>
</feature>
<proteinExistence type="predicted"/>
<evidence type="ECO:0000313" key="2">
    <source>
        <dbReference type="EMBL" id="MBS4196463.1"/>
    </source>
</evidence>
<feature type="transmembrane region" description="Helical" evidence="1">
    <location>
        <begin position="56"/>
        <end position="80"/>
    </location>
</feature>
<evidence type="ECO:0000313" key="3">
    <source>
        <dbReference type="Proteomes" id="UP000681414"/>
    </source>
</evidence>
<reference evidence="2 3" key="1">
    <citation type="submission" date="2021-05" db="EMBL/GenBank/DDBJ databases">
        <title>Novel Bacillus species.</title>
        <authorList>
            <person name="Liu G."/>
        </authorList>
    </citation>
    <scope>NUCLEOTIDE SEQUENCE [LARGE SCALE GENOMIC DNA]</scope>
    <source>
        <strain evidence="3">FJAT-49780</strain>
    </source>
</reference>
<protein>
    <recommendedName>
        <fullName evidence="4">DUF4386 family protein</fullName>
    </recommendedName>
</protein>
<feature type="transmembrane region" description="Helical" evidence="1">
    <location>
        <begin position="148"/>
        <end position="164"/>
    </location>
</feature>
<organism evidence="2 3">
    <name type="scientific">Lederbergia citri</name>
    <dbReference type="NCBI Taxonomy" id="2833580"/>
    <lineage>
        <taxon>Bacteria</taxon>
        <taxon>Bacillati</taxon>
        <taxon>Bacillota</taxon>
        <taxon>Bacilli</taxon>
        <taxon>Bacillales</taxon>
        <taxon>Bacillaceae</taxon>
        <taxon>Lederbergia</taxon>
    </lineage>
</organism>
<dbReference type="AlphaFoldDB" id="A0A942TEY9"/>
<evidence type="ECO:0000256" key="1">
    <source>
        <dbReference type="SAM" id="Phobius"/>
    </source>
</evidence>
<dbReference type="RefSeq" id="WP_213125595.1">
    <property type="nucleotide sequence ID" value="NZ_JAGYPG010000002.1"/>
</dbReference>
<dbReference type="EMBL" id="JAGYPG010000002">
    <property type="protein sequence ID" value="MBS4196463.1"/>
    <property type="molecule type" value="Genomic_DNA"/>
</dbReference>
<feature type="transmembrane region" description="Helical" evidence="1">
    <location>
        <begin position="204"/>
        <end position="222"/>
    </location>
</feature>
<gene>
    <name evidence="2" type="ORF">KHA97_15465</name>
</gene>
<keyword evidence="3" id="KW-1185">Reference proteome</keyword>
<keyword evidence="1" id="KW-0472">Membrane</keyword>
<feature type="transmembrane region" description="Helical" evidence="1">
    <location>
        <begin position="92"/>
        <end position="112"/>
    </location>
</feature>
<keyword evidence="1" id="KW-0812">Transmembrane</keyword>
<sequence>MKVSEEKLWLHFLSRWMFVLPLPILLLFLSIGILLSSSGNAPIELAYMIAASKVPLGLRLLGLALNLLWGSVAIFFIALARLYRIEYPIKSTFLGAIGVGFIIPMSAGNLQWTVAMDMANRYIHASAEQKEIIEQIQMTVFQIVESRIDVADLFWGLGLILFFLMARKTIPMFIHVLYLISAAIMLLAYLSLVFGFIFPFATIPVFWLVTLIAHISLGIVFLKKRKATTSIEIANSEKM</sequence>
<name>A0A942TEY9_9BACI</name>